<protein>
    <submittedName>
        <fullName evidence="1">Uncharacterized protein</fullName>
    </submittedName>
</protein>
<organism evidence="1 2">
    <name type="scientific">Neolentinus lepideus HHB14362 ss-1</name>
    <dbReference type="NCBI Taxonomy" id="1314782"/>
    <lineage>
        <taxon>Eukaryota</taxon>
        <taxon>Fungi</taxon>
        <taxon>Dikarya</taxon>
        <taxon>Basidiomycota</taxon>
        <taxon>Agaricomycotina</taxon>
        <taxon>Agaricomycetes</taxon>
        <taxon>Gloeophyllales</taxon>
        <taxon>Gloeophyllaceae</taxon>
        <taxon>Neolentinus</taxon>
    </lineage>
</organism>
<sequence>MGSAVEAVPVLGQSIITGARITGTMPMDLLHGMVRILQRTISLRVDAVQYYLLWRAEPIMPQDTAVNKNAPHSKKIKAANVKHYMPPSLPNTYAASMDSAMNPRPSQARALVIPGSRDATMKPWTSDGSVELTKSDLQMLDPFDPYLTT</sequence>
<name>A0A165SEK1_9AGAM</name>
<dbReference type="AlphaFoldDB" id="A0A165SEK1"/>
<keyword evidence="2" id="KW-1185">Reference proteome</keyword>
<dbReference type="Proteomes" id="UP000076761">
    <property type="component" value="Unassembled WGS sequence"/>
</dbReference>
<gene>
    <name evidence="1" type="ORF">NEOLEDRAFT_1242110</name>
</gene>
<evidence type="ECO:0000313" key="1">
    <source>
        <dbReference type="EMBL" id="KZT25041.1"/>
    </source>
</evidence>
<evidence type="ECO:0000313" key="2">
    <source>
        <dbReference type="Proteomes" id="UP000076761"/>
    </source>
</evidence>
<dbReference type="EMBL" id="KV425574">
    <property type="protein sequence ID" value="KZT25041.1"/>
    <property type="molecule type" value="Genomic_DNA"/>
</dbReference>
<dbReference type="InParanoid" id="A0A165SEK1"/>
<accession>A0A165SEK1</accession>
<reference evidence="1 2" key="1">
    <citation type="journal article" date="2016" name="Mol. Biol. Evol.">
        <title>Comparative Genomics of Early-Diverging Mushroom-Forming Fungi Provides Insights into the Origins of Lignocellulose Decay Capabilities.</title>
        <authorList>
            <person name="Nagy L.G."/>
            <person name="Riley R."/>
            <person name="Tritt A."/>
            <person name="Adam C."/>
            <person name="Daum C."/>
            <person name="Floudas D."/>
            <person name="Sun H."/>
            <person name="Yadav J.S."/>
            <person name="Pangilinan J."/>
            <person name="Larsson K.H."/>
            <person name="Matsuura K."/>
            <person name="Barry K."/>
            <person name="Labutti K."/>
            <person name="Kuo R."/>
            <person name="Ohm R.A."/>
            <person name="Bhattacharya S.S."/>
            <person name="Shirouzu T."/>
            <person name="Yoshinaga Y."/>
            <person name="Martin F.M."/>
            <person name="Grigoriev I.V."/>
            <person name="Hibbett D.S."/>
        </authorList>
    </citation>
    <scope>NUCLEOTIDE SEQUENCE [LARGE SCALE GENOMIC DNA]</scope>
    <source>
        <strain evidence="1 2">HHB14362 ss-1</strain>
    </source>
</reference>
<proteinExistence type="predicted"/>